<proteinExistence type="predicted"/>
<gene>
    <name evidence="9" type="ORF">BKA15_004071</name>
</gene>
<sequence length="211" mass="24168">MNRPDPWTVGDDEERWNGYLIPPDHSVLRNLVGAAGDEELRAAENDLLEYRFAELRENPALVPRTYDLDHLRTLHRQLFQDVYAWAGDLRTVGLTKGVGHPFLAPREIPTLVARVAQRIARTDRLRQLPPPHLTREIAELYDQLNYAHPFREGNGRTQREFFAQLLAESGHGLAWDRIQTSDLHFACEVARNRGDRMYLLTIVNTALVALG</sequence>
<dbReference type="GO" id="GO:0070733">
    <property type="term" value="F:AMPylase activity"/>
    <property type="evidence" value="ECO:0007669"/>
    <property type="project" value="UniProtKB-EC"/>
</dbReference>
<dbReference type="EC" id="2.7.7.108" evidence="5"/>
<dbReference type="PANTHER" id="PTHR39560">
    <property type="entry name" value="PROTEIN ADENYLYLTRANSFERASE FIC-RELATED"/>
    <property type="match status" value="1"/>
</dbReference>
<evidence type="ECO:0000256" key="2">
    <source>
        <dbReference type="ARBA" id="ARBA00022695"/>
    </source>
</evidence>
<evidence type="ECO:0000256" key="4">
    <source>
        <dbReference type="ARBA" id="ARBA00022840"/>
    </source>
</evidence>
<dbReference type="RefSeq" id="WP_179753746.1">
    <property type="nucleotide sequence ID" value="NZ_JACCBU010000001.1"/>
</dbReference>
<evidence type="ECO:0000256" key="1">
    <source>
        <dbReference type="ARBA" id="ARBA00022679"/>
    </source>
</evidence>
<comment type="caution">
    <text evidence="9">The sequence shown here is derived from an EMBL/GenBank/DDBJ whole genome shotgun (WGS) entry which is preliminary data.</text>
</comment>
<comment type="catalytic activity">
    <reaction evidence="7">
        <text>L-tyrosyl-[protein] + ATP = O-(5'-adenylyl)-L-tyrosyl-[protein] + diphosphate</text>
        <dbReference type="Rhea" id="RHEA:54288"/>
        <dbReference type="Rhea" id="RHEA-COMP:10136"/>
        <dbReference type="Rhea" id="RHEA-COMP:13846"/>
        <dbReference type="ChEBI" id="CHEBI:30616"/>
        <dbReference type="ChEBI" id="CHEBI:33019"/>
        <dbReference type="ChEBI" id="CHEBI:46858"/>
        <dbReference type="ChEBI" id="CHEBI:83624"/>
        <dbReference type="EC" id="2.7.7.108"/>
    </reaction>
</comment>
<keyword evidence="1" id="KW-0808">Transferase</keyword>
<dbReference type="EMBL" id="JACCBU010000001">
    <property type="protein sequence ID" value="NYE72742.1"/>
    <property type="molecule type" value="Genomic_DNA"/>
</dbReference>
<evidence type="ECO:0000256" key="7">
    <source>
        <dbReference type="ARBA" id="ARBA00048696"/>
    </source>
</evidence>
<dbReference type="PROSITE" id="PS51459">
    <property type="entry name" value="FIDO"/>
    <property type="match status" value="1"/>
</dbReference>
<evidence type="ECO:0000256" key="6">
    <source>
        <dbReference type="ARBA" id="ARBA00047939"/>
    </source>
</evidence>
<comment type="catalytic activity">
    <reaction evidence="6">
        <text>L-threonyl-[protein] + ATP = 3-O-(5'-adenylyl)-L-threonyl-[protein] + diphosphate</text>
        <dbReference type="Rhea" id="RHEA:54292"/>
        <dbReference type="Rhea" id="RHEA-COMP:11060"/>
        <dbReference type="Rhea" id="RHEA-COMP:13847"/>
        <dbReference type="ChEBI" id="CHEBI:30013"/>
        <dbReference type="ChEBI" id="CHEBI:30616"/>
        <dbReference type="ChEBI" id="CHEBI:33019"/>
        <dbReference type="ChEBI" id="CHEBI:138113"/>
        <dbReference type="EC" id="2.7.7.108"/>
    </reaction>
</comment>
<keyword evidence="4" id="KW-0067">ATP-binding</keyword>
<name>A0A7Y9I9Q0_9ACTN</name>
<reference evidence="9 10" key="1">
    <citation type="submission" date="2020-07" db="EMBL/GenBank/DDBJ databases">
        <title>Sequencing the genomes of 1000 actinobacteria strains.</title>
        <authorList>
            <person name="Klenk H.-P."/>
        </authorList>
    </citation>
    <scope>NUCLEOTIDE SEQUENCE [LARGE SCALE GENOMIC DNA]</scope>
    <source>
        <strain evidence="9 10">DSM 22083</strain>
    </source>
</reference>
<evidence type="ECO:0000256" key="5">
    <source>
        <dbReference type="ARBA" id="ARBA00034531"/>
    </source>
</evidence>
<dbReference type="SUPFAM" id="SSF140931">
    <property type="entry name" value="Fic-like"/>
    <property type="match status" value="1"/>
</dbReference>
<evidence type="ECO:0000313" key="9">
    <source>
        <dbReference type="EMBL" id="NYE72742.1"/>
    </source>
</evidence>
<evidence type="ECO:0000256" key="3">
    <source>
        <dbReference type="ARBA" id="ARBA00022741"/>
    </source>
</evidence>
<dbReference type="InterPro" id="IPR036597">
    <property type="entry name" value="Fido-like_dom_sf"/>
</dbReference>
<dbReference type="InterPro" id="IPR003812">
    <property type="entry name" value="Fido"/>
</dbReference>
<dbReference type="Proteomes" id="UP000569914">
    <property type="component" value="Unassembled WGS sequence"/>
</dbReference>
<accession>A0A7Y9I9Q0</accession>
<dbReference type="GO" id="GO:0051302">
    <property type="term" value="P:regulation of cell division"/>
    <property type="evidence" value="ECO:0007669"/>
    <property type="project" value="TreeGrafter"/>
</dbReference>
<evidence type="ECO:0000313" key="10">
    <source>
        <dbReference type="Proteomes" id="UP000569914"/>
    </source>
</evidence>
<keyword evidence="10" id="KW-1185">Reference proteome</keyword>
<keyword evidence="3" id="KW-0547">Nucleotide-binding</keyword>
<organism evidence="9 10">
    <name type="scientific">Microlunatus parietis</name>
    <dbReference type="NCBI Taxonomy" id="682979"/>
    <lineage>
        <taxon>Bacteria</taxon>
        <taxon>Bacillati</taxon>
        <taxon>Actinomycetota</taxon>
        <taxon>Actinomycetes</taxon>
        <taxon>Propionibacteriales</taxon>
        <taxon>Propionibacteriaceae</taxon>
        <taxon>Microlunatus</taxon>
    </lineage>
</organism>
<keyword evidence="2" id="KW-0548">Nucleotidyltransferase</keyword>
<feature type="domain" description="Fido" evidence="8">
    <location>
        <begin position="66"/>
        <end position="205"/>
    </location>
</feature>
<dbReference type="AlphaFoldDB" id="A0A7Y9I9Q0"/>
<dbReference type="Gene3D" id="1.10.3290.10">
    <property type="entry name" value="Fido-like domain"/>
    <property type="match status" value="1"/>
</dbReference>
<protein>
    <recommendedName>
        <fullName evidence="5">protein adenylyltransferase</fullName>
        <ecNumber evidence="5">2.7.7.108</ecNumber>
    </recommendedName>
</protein>
<dbReference type="Pfam" id="PF02661">
    <property type="entry name" value="Fic"/>
    <property type="match status" value="1"/>
</dbReference>
<dbReference type="GO" id="GO:0005524">
    <property type="term" value="F:ATP binding"/>
    <property type="evidence" value="ECO:0007669"/>
    <property type="project" value="UniProtKB-KW"/>
</dbReference>
<evidence type="ECO:0000259" key="8">
    <source>
        <dbReference type="PROSITE" id="PS51459"/>
    </source>
</evidence>
<dbReference type="PANTHER" id="PTHR39560:SF1">
    <property type="entry name" value="PROTEIN ADENYLYLTRANSFERASE FIC-RELATED"/>
    <property type="match status" value="1"/>
</dbReference>